<reference evidence="1 2" key="1">
    <citation type="submission" date="2024-06" db="EMBL/GenBank/DDBJ databases">
        <title>Pangenomics to understand the prophage dynamics in the radiating lineages of P. brasiliense.</title>
        <authorList>
            <person name="Pardeshi L.A."/>
            <person name="Van Duivenbode I."/>
            <person name="Jonkheer E.M."/>
            <person name="Pel M.J.C."/>
            <person name="Kupczok A."/>
            <person name="De Ridder D."/>
            <person name="Smit S."/>
            <person name="Van Der Lee T.J."/>
        </authorList>
    </citation>
    <scope>NUCLEOTIDE SEQUENCE [LARGE SCALE GENOMIC DNA]</scope>
    <source>
        <strain evidence="1 2">PD 8607</strain>
    </source>
</reference>
<accession>A0ABV1PB67</accession>
<dbReference type="Proteomes" id="UP001463408">
    <property type="component" value="Unassembled WGS sequence"/>
</dbReference>
<keyword evidence="2" id="KW-1185">Reference proteome</keyword>
<dbReference type="EMBL" id="JBEHEF010000009">
    <property type="protein sequence ID" value="MEQ9938396.1"/>
    <property type="molecule type" value="Genomic_DNA"/>
</dbReference>
<proteinExistence type="predicted"/>
<gene>
    <name evidence="1" type="ORF">ABRQ07_12360</name>
</gene>
<organism evidence="1 2">
    <name type="scientific">Pectobacterium polonicum</name>
    <dbReference type="NCBI Taxonomy" id="2485124"/>
    <lineage>
        <taxon>Bacteria</taxon>
        <taxon>Pseudomonadati</taxon>
        <taxon>Pseudomonadota</taxon>
        <taxon>Gammaproteobacteria</taxon>
        <taxon>Enterobacterales</taxon>
        <taxon>Pectobacteriaceae</taxon>
        <taxon>Pectobacterium</taxon>
    </lineage>
</organism>
<sequence length="1096" mass="123600">MNNLVVIPPDNYREFRSRILSRIAAEEKRQVDINQPMHPLRELRQAIAAYQQHLAFYGESMLAEDVAVESHLRRALRIPNHVSLRPSKIEIIRQYLMCFLPLSMVLHRARKFLHYAGSFCGRSLVYSVHVKRTLTDSHYYSRSFDFVMRKLELPNTFEAFRGMRELDIDWMQSYCCLGVQQKLQMDKSHAVLPGRQVNGARVLTLVRQGIVQRVEDLSWLPERPSWLSRYEQPSLEEQLRFKELVVLLRKAGVPAEKIARQVDVDLSHRNVEWLTENLEQLDCDSEGLGVLFEHMARHVLFTQPQRWRFLLQVLKIRRAVDLVRFDRLLGGHQTCSAEFALALLTAGADIDGLVACQKLILETGEMDDLTPVTARLNVLLSAPWLFTFEQLASAEDYLLLELDLSAYLQVLQEYGFSTAAAVLAFQGSYRQLRAESLSRWLAIAALPGVGQTPSTVAKWLQRAASGGYADAFEYMQQSGELQTFAHLRQVTKVASLGTTLLSYLREDRGLVGLPVLLKWFYNYAPGIKDVHLGAGIDAIKRVLLDDAFTRCDFTLMAGNRTCVESLLSHYVEQKIGRYPYQAEDEQKTSYLQCSSDLRHELVERFAPCIKRMLGLTDGVLLDSLMPYLEAPLVQLEGEVDSLRLLLNDLLAGRGPSTVTLSQQQAELVALVYRTSASTIRQLWPCLQSRETDVPSSLLEASYPMTWMRTELQVEGDVDSRGLDALARALVFAARFSSCIAQDEHEACRHLSPKRLGDSAADVWSLAPHLGVLLAICHADENVAVWLKEGEERLRTMAQAGSEIVLLLDSLRALFDVDIGDALDVHIAPFVAGLSSSAVAVLGSRLDARWQIDEGAPDQRLSEAIARTRVLVLKKFGRWSELQRRRVVHEGESQTGSQMVACVSKSPAAFFAKMSAGICTGNNTRMWEESRHVHMLVFAPGDKRIAGMALLYFERIGSFDKAGFTLVIRAINPIGDVFAAHSVSSIVDGYFDAAIRIAQDAGCVMVAFPSPTGMHLMSNRKDIEDDIKTRYIGRSRRMYRYDTEDAGEDWRTEPRQITTNFYAYEEGVNLVNELYVIWRAQEPAQEVDDVRVVATQS</sequence>
<evidence type="ECO:0000313" key="1">
    <source>
        <dbReference type="EMBL" id="MEQ9938396.1"/>
    </source>
</evidence>
<comment type="caution">
    <text evidence="1">The sequence shown here is derived from an EMBL/GenBank/DDBJ whole genome shotgun (WGS) entry which is preliminary data.</text>
</comment>
<name>A0ABV1PB67_9GAMM</name>
<protein>
    <submittedName>
        <fullName evidence="1">Uncharacterized protein</fullName>
    </submittedName>
</protein>
<dbReference type="RefSeq" id="WP_129707001.1">
    <property type="nucleotide sequence ID" value="NZ_JBEHEF010000009.1"/>
</dbReference>
<evidence type="ECO:0000313" key="2">
    <source>
        <dbReference type="Proteomes" id="UP001463408"/>
    </source>
</evidence>